<name>A0A8S9A0V3_SORMA</name>
<dbReference type="EMBL" id="NMPR01000002">
    <property type="protein sequence ID" value="KAA8636634.1"/>
    <property type="molecule type" value="Genomic_DNA"/>
</dbReference>
<comment type="caution">
    <text evidence="1">The sequence shown here is derived from an EMBL/GenBank/DDBJ whole genome shotgun (WGS) entry which is preliminary data.</text>
</comment>
<organism evidence="1 2">
    <name type="scientific">Sordaria macrospora</name>
    <dbReference type="NCBI Taxonomy" id="5147"/>
    <lineage>
        <taxon>Eukaryota</taxon>
        <taxon>Fungi</taxon>
        <taxon>Dikarya</taxon>
        <taxon>Ascomycota</taxon>
        <taxon>Pezizomycotina</taxon>
        <taxon>Sordariomycetes</taxon>
        <taxon>Sordariomycetidae</taxon>
        <taxon>Sordariales</taxon>
        <taxon>Sordariaceae</taxon>
        <taxon>Sordaria</taxon>
    </lineage>
</organism>
<accession>A0A8S9A0V3</accession>
<protein>
    <submittedName>
        <fullName evidence="1">Uncharacterized protein</fullName>
    </submittedName>
</protein>
<dbReference type="VEuPathDB" id="FungiDB:SMAC_12723"/>
<gene>
    <name evidence="1" type="ORF">SMACR_12723</name>
</gene>
<dbReference type="AlphaFoldDB" id="A0A8S9A0V3"/>
<evidence type="ECO:0000313" key="2">
    <source>
        <dbReference type="Proteomes" id="UP000433876"/>
    </source>
</evidence>
<sequence>MRNQDIAKESELHINCEFRDSMSAESLTECSRQTSSAAERQERGSCQESLLREWNSGTGWGRYKVRATR</sequence>
<evidence type="ECO:0000313" key="1">
    <source>
        <dbReference type="EMBL" id="KAA8636634.1"/>
    </source>
</evidence>
<dbReference type="Proteomes" id="UP000433876">
    <property type="component" value="Unassembled WGS sequence"/>
</dbReference>
<reference evidence="1 2" key="1">
    <citation type="submission" date="2017-07" db="EMBL/GenBank/DDBJ databases">
        <title>Genome sequence of the Sordaria macrospora wild type strain R19027.</title>
        <authorList>
            <person name="Nowrousian M."/>
            <person name="Teichert I."/>
            <person name="Kueck U."/>
        </authorList>
    </citation>
    <scope>NUCLEOTIDE SEQUENCE [LARGE SCALE GENOMIC DNA]</scope>
    <source>
        <strain evidence="1 2">R19027</strain>
        <tissue evidence="1">Mycelium</tissue>
    </source>
</reference>
<proteinExistence type="predicted"/>